<reference evidence="3" key="1">
    <citation type="submission" date="2015-11" db="EMBL/GenBank/DDBJ databases">
        <title>De novo transcriptome assembly of four potential Pierce s Disease insect vectors from Arizona vineyards.</title>
        <authorList>
            <person name="Tassone E.E."/>
        </authorList>
    </citation>
    <scope>NUCLEOTIDE SEQUENCE</scope>
</reference>
<protein>
    <submittedName>
        <fullName evidence="3">Uncharacterized protein</fullName>
    </submittedName>
</protein>
<name>A0A1B6MUM3_9HEMI</name>
<dbReference type="EMBL" id="GEBQ01026504">
    <property type="protein sequence ID" value="JAT13473.1"/>
    <property type="molecule type" value="Transcribed_RNA"/>
</dbReference>
<dbReference type="EMBL" id="GEBQ01000357">
    <property type="protein sequence ID" value="JAT39620.1"/>
    <property type="molecule type" value="Transcribed_RNA"/>
</dbReference>
<evidence type="ECO:0000313" key="3">
    <source>
        <dbReference type="EMBL" id="JAT39620.1"/>
    </source>
</evidence>
<sequence length="115" mass="12660">DNPSRYSHPTRRRQPSPQATRPLPALTTLHHPSVLSSPCDNPSRYSHPTRRRQPSTQATRSLPALTTPHHPTVLSSPCDNPELGYLCVLCPSHHSTAYTGCGIVLTPHCDIIMPL</sequence>
<feature type="compositionally biased region" description="Polar residues" evidence="1">
    <location>
        <begin position="34"/>
        <end position="46"/>
    </location>
</feature>
<evidence type="ECO:0000313" key="2">
    <source>
        <dbReference type="EMBL" id="JAT13473.1"/>
    </source>
</evidence>
<accession>A0A1B6MUM3</accession>
<proteinExistence type="predicted"/>
<organism evidence="3">
    <name type="scientific">Graphocephala atropunctata</name>
    <dbReference type="NCBI Taxonomy" id="36148"/>
    <lineage>
        <taxon>Eukaryota</taxon>
        <taxon>Metazoa</taxon>
        <taxon>Ecdysozoa</taxon>
        <taxon>Arthropoda</taxon>
        <taxon>Hexapoda</taxon>
        <taxon>Insecta</taxon>
        <taxon>Pterygota</taxon>
        <taxon>Neoptera</taxon>
        <taxon>Paraneoptera</taxon>
        <taxon>Hemiptera</taxon>
        <taxon>Auchenorrhyncha</taxon>
        <taxon>Membracoidea</taxon>
        <taxon>Cicadellidae</taxon>
        <taxon>Cicadellinae</taxon>
        <taxon>Cicadellini</taxon>
        <taxon>Graphocephala</taxon>
    </lineage>
</organism>
<evidence type="ECO:0000256" key="1">
    <source>
        <dbReference type="SAM" id="MobiDB-lite"/>
    </source>
</evidence>
<gene>
    <name evidence="2" type="ORF">g.18423</name>
    <name evidence="3" type="ORF">g.18424</name>
</gene>
<feature type="region of interest" description="Disordered" evidence="1">
    <location>
        <begin position="1"/>
        <end position="69"/>
    </location>
</feature>
<dbReference type="AlphaFoldDB" id="A0A1B6MUM3"/>
<feature type="non-terminal residue" evidence="3">
    <location>
        <position position="1"/>
    </location>
</feature>